<evidence type="ECO:0000259" key="2">
    <source>
        <dbReference type="PROSITE" id="PS51462"/>
    </source>
</evidence>
<organism evidence="3 4">
    <name type="scientific">Lophiostoma macrostomum CBS 122681</name>
    <dbReference type="NCBI Taxonomy" id="1314788"/>
    <lineage>
        <taxon>Eukaryota</taxon>
        <taxon>Fungi</taxon>
        <taxon>Dikarya</taxon>
        <taxon>Ascomycota</taxon>
        <taxon>Pezizomycotina</taxon>
        <taxon>Dothideomycetes</taxon>
        <taxon>Pleosporomycetidae</taxon>
        <taxon>Pleosporales</taxon>
        <taxon>Lophiostomataceae</taxon>
        <taxon>Lophiostoma</taxon>
    </lineage>
</organism>
<keyword evidence="4" id="KW-1185">Reference proteome</keyword>
<evidence type="ECO:0000313" key="4">
    <source>
        <dbReference type="Proteomes" id="UP000799324"/>
    </source>
</evidence>
<feature type="domain" description="Nudix hydrolase" evidence="2">
    <location>
        <begin position="6"/>
        <end position="137"/>
    </location>
</feature>
<evidence type="ECO:0000256" key="1">
    <source>
        <dbReference type="ARBA" id="ARBA00022801"/>
    </source>
</evidence>
<dbReference type="GO" id="GO:0006203">
    <property type="term" value="P:dGTP catabolic process"/>
    <property type="evidence" value="ECO:0007669"/>
    <property type="project" value="TreeGrafter"/>
</dbReference>
<dbReference type="InterPro" id="IPR000086">
    <property type="entry name" value="NUDIX_hydrolase_dom"/>
</dbReference>
<dbReference type="SUPFAM" id="SSF55811">
    <property type="entry name" value="Nudix"/>
    <property type="match status" value="1"/>
</dbReference>
<sequence length="162" mass="17939">MSKDARPKVGVGVVIHDGTGNIVMGERTGSHGAGTMQCPGGHLEFGESFADCAKREALEETGLEVGNVKFLVATNDIMGDEGGHYITIYVTCVIVGEEKVPQRLEPEKCAGWAWVPWPQMWEWAKKQAEAEDSGQEVEKKMFRPLVNLYRDYPGMEHCLKDL</sequence>
<dbReference type="Proteomes" id="UP000799324">
    <property type="component" value="Unassembled WGS sequence"/>
</dbReference>
<dbReference type="GO" id="GO:0035539">
    <property type="term" value="F:8-oxo-7,8-dihydrodeoxyguanosine triphosphate pyrophosphatase activity"/>
    <property type="evidence" value="ECO:0007669"/>
    <property type="project" value="TreeGrafter"/>
</dbReference>
<dbReference type="Pfam" id="PF00293">
    <property type="entry name" value="NUDIX"/>
    <property type="match status" value="1"/>
</dbReference>
<accession>A0A6A6TRZ0</accession>
<protein>
    <recommendedName>
        <fullName evidence="2">Nudix hydrolase domain-containing protein</fullName>
    </recommendedName>
</protein>
<dbReference type="AlphaFoldDB" id="A0A6A6TRZ0"/>
<gene>
    <name evidence="3" type="ORF">K491DRAFT_586284</name>
</gene>
<evidence type="ECO:0000313" key="3">
    <source>
        <dbReference type="EMBL" id="KAF2661917.1"/>
    </source>
</evidence>
<reference evidence="3" key="1">
    <citation type="journal article" date="2020" name="Stud. Mycol.">
        <title>101 Dothideomycetes genomes: a test case for predicting lifestyles and emergence of pathogens.</title>
        <authorList>
            <person name="Haridas S."/>
            <person name="Albert R."/>
            <person name="Binder M."/>
            <person name="Bloem J."/>
            <person name="Labutti K."/>
            <person name="Salamov A."/>
            <person name="Andreopoulos B."/>
            <person name="Baker S."/>
            <person name="Barry K."/>
            <person name="Bills G."/>
            <person name="Bluhm B."/>
            <person name="Cannon C."/>
            <person name="Castanera R."/>
            <person name="Culley D."/>
            <person name="Daum C."/>
            <person name="Ezra D."/>
            <person name="Gonzalez J."/>
            <person name="Henrissat B."/>
            <person name="Kuo A."/>
            <person name="Liang C."/>
            <person name="Lipzen A."/>
            <person name="Lutzoni F."/>
            <person name="Magnuson J."/>
            <person name="Mondo S."/>
            <person name="Nolan M."/>
            <person name="Ohm R."/>
            <person name="Pangilinan J."/>
            <person name="Park H.-J."/>
            <person name="Ramirez L."/>
            <person name="Alfaro M."/>
            <person name="Sun H."/>
            <person name="Tritt A."/>
            <person name="Yoshinaga Y."/>
            <person name="Zwiers L.-H."/>
            <person name="Turgeon B."/>
            <person name="Goodwin S."/>
            <person name="Spatafora J."/>
            <person name="Crous P."/>
            <person name="Grigoriev I."/>
        </authorList>
    </citation>
    <scope>NUCLEOTIDE SEQUENCE</scope>
    <source>
        <strain evidence="3">CBS 122681</strain>
    </source>
</reference>
<dbReference type="PROSITE" id="PS00893">
    <property type="entry name" value="NUDIX_BOX"/>
    <property type="match status" value="1"/>
</dbReference>
<dbReference type="PANTHER" id="PTHR16099:SF5">
    <property type="entry name" value="NUCLEOTIDE TRIPHOSPHATE DIPHOSPHATASE NUDT15"/>
    <property type="match status" value="1"/>
</dbReference>
<dbReference type="FunFam" id="3.90.79.10:FF:000060">
    <property type="entry name" value="Nudix hydrolase 1"/>
    <property type="match status" value="1"/>
</dbReference>
<dbReference type="CDD" id="cd04678">
    <property type="entry name" value="NUDIX_MTH2_Nudt15"/>
    <property type="match status" value="1"/>
</dbReference>
<dbReference type="InterPro" id="IPR020084">
    <property type="entry name" value="NUDIX_hydrolase_CS"/>
</dbReference>
<dbReference type="InterPro" id="IPR015797">
    <property type="entry name" value="NUDIX_hydrolase-like_dom_sf"/>
</dbReference>
<dbReference type="PROSITE" id="PS51462">
    <property type="entry name" value="NUDIX"/>
    <property type="match status" value="1"/>
</dbReference>
<proteinExistence type="predicted"/>
<dbReference type="PANTHER" id="PTHR16099">
    <property type="entry name" value="8-OXO-DGTP DIPHOSPHATES NUDT15"/>
    <property type="match status" value="1"/>
</dbReference>
<keyword evidence="1" id="KW-0378">Hydrolase</keyword>
<name>A0A6A6TRZ0_9PLEO</name>
<dbReference type="OrthoDB" id="447842at2759"/>
<dbReference type="EMBL" id="MU004291">
    <property type="protein sequence ID" value="KAF2661917.1"/>
    <property type="molecule type" value="Genomic_DNA"/>
</dbReference>
<dbReference type="GO" id="GO:0005829">
    <property type="term" value="C:cytosol"/>
    <property type="evidence" value="ECO:0007669"/>
    <property type="project" value="TreeGrafter"/>
</dbReference>
<dbReference type="Gene3D" id="3.90.79.10">
    <property type="entry name" value="Nucleoside Triphosphate Pyrophosphohydrolase"/>
    <property type="match status" value="1"/>
</dbReference>